<dbReference type="STRING" id="223786.SAMN05216234_1119"/>
<organism evidence="3 4">
    <name type="scientific">Hydrogenimonas thermophila</name>
    <dbReference type="NCBI Taxonomy" id="223786"/>
    <lineage>
        <taxon>Bacteria</taxon>
        <taxon>Pseudomonadati</taxon>
        <taxon>Campylobacterota</taxon>
        <taxon>Epsilonproteobacteria</taxon>
        <taxon>Campylobacterales</taxon>
        <taxon>Hydrogenimonadaceae</taxon>
        <taxon>Hydrogenimonas</taxon>
    </lineage>
</organism>
<dbReference type="Proteomes" id="UP000199227">
    <property type="component" value="Unassembled WGS sequence"/>
</dbReference>
<dbReference type="PANTHER" id="PTHR37423">
    <property type="entry name" value="SOLUBLE LYTIC MUREIN TRANSGLYCOSYLASE-RELATED"/>
    <property type="match status" value="1"/>
</dbReference>
<reference evidence="3 4" key="1">
    <citation type="submission" date="2016-10" db="EMBL/GenBank/DDBJ databases">
        <authorList>
            <person name="de Groot N.N."/>
        </authorList>
    </citation>
    <scope>NUCLEOTIDE SEQUENCE [LARGE SCALE GENOMIC DNA]</scope>
    <source>
        <strain evidence="3 4">EP1-55-1</strain>
    </source>
</reference>
<evidence type="ECO:0000256" key="1">
    <source>
        <dbReference type="ARBA" id="ARBA00007734"/>
    </source>
</evidence>
<keyword evidence="4" id="KW-1185">Reference proteome</keyword>
<dbReference type="EMBL" id="FOXB01000011">
    <property type="protein sequence ID" value="SFP22424.1"/>
    <property type="molecule type" value="Genomic_DNA"/>
</dbReference>
<accession>A0A1I5NKW9</accession>
<comment type="similarity">
    <text evidence="1">Belongs to the transglycosylase Slt family.</text>
</comment>
<protein>
    <submittedName>
        <fullName evidence="3">Soluble lytic murein transglycosylase</fullName>
    </submittedName>
</protein>
<gene>
    <name evidence="3" type="ORF">SAMN05216234_1119</name>
</gene>
<name>A0A1I5NKW9_9BACT</name>
<dbReference type="InterPro" id="IPR008258">
    <property type="entry name" value="Transglycosylase_SLT_dom_1"/>
</dbReference>
<evidence type="ECO:0000313" key="4">
    <source>
        <dbReference type="Proteomes" id="UP000199227"/>
    </source>
</evidence>
<dbReference type="SUPFAM" id="SSF53955">
    <property type="entry name" value="Lysozyme-like"/>
    <property type="match status" value="1"/>
</dbReference>
<sequence length="528" mass="61958">MLQADEITLKQLEQWPKSYSRDFFIWRYLDQNISAKSADKAFYLINSVNWSLLHRYAKKTKKPRFKMADKCHFLKPKDLPAKDPSCSAIAITPYKFSKLSSSKQSELIKQLKNFPNIVKWMRVMASNDPFLTLIEADSDTFFKIYNQCGRVWRNKFLNHPLPQKLIDQLATRKEFAQTIKLIVTDNNMIDAQKSLFKVDSKKLNHQSTFFLAMNAINFGRINQAKKYLESAYKKAYYRFDLDKTLFWLAQVDPKGKHLDELLKSFDINIYTLYARELKKLPLPKVVTPDFKKSGCDFNISNPFEWIPVLRQIKNYSSDKLTKLAKKFSCDETEGHYSFLMERAARYRTEYFPMPYKNAYKDLPKNDQALILALARQESRFIPSSISTSYALGMMQIMPFLVKSLAKELKEPFDLDKMFDPIINISYAKQHLKFLKRSLYHPLFIAYAYNGGIGFTKRLLKKRGLFKKGKFEPWLSMELVYYDESRRYGKKVLANYIVYKNLLGEPIDVVSSVESLTKPDRTDRFRASK</sequence>
<feature type="domain" description="Transglycosylase SLT" evidence="2">
    <location>
        <begin position="358"/>
        <end position="466"/>
    </location>
</feature>
<dbReference type="Gene3D" id="1.10.530.10">
    <property type="match status" value="1"/>
</dbReference>
<evidence type="ECO:0000259" key="2">
    <source>
        <dbReference type="Pfam" id="PF01464"/>
    </source>
</evidence>
<dbReference type="CDD" id="cd13401">
    <property type="entry name" value="Slt70-like"/>
    <property type="match status" value="1"/>
</dbReference>
<dbReference type="Pfam" id="PF01464">
    <property type="entry name" value="SLT"/>
    <property type="match status" value="1"/>
</dbReference>
<proteinExistence type="inferred from homology"/>
<dbReference type="PANTHER" id="PTHR37423:SF2">
    <property type="entry name" value="MEMBRANE-BOUND LYTIC MUREIN TRANSGLYCOSYLASE C"/>
    <property type="match status" value="1"/>
</dbReference>
<dbReference type="AlphaFoldDB" id="A0A1I5NKW9"/>
<dbReference type="InterPro" id="IPR023346">
    <property type="entry name" value="Lysozyme-like_dom_sf"/>
</dbReference>
<evidence type="ECO:0000313" key="3">
    <source>
        <dbReference type="EMBL" id="SFP22424.1"/>
    </source>
</evidence>